<comment type="caution">
    <text evidence="1">The sequence shown here is derived from an EMBL/GenBank/DDBJ whole genome shotgun (WGS) entry which is preliminary data.</text>
</comment>
<dbReference type="Proteomes" id="UP001642482">
    <property type="component" value="Unassembled WGS sequence"/>
</dbReference>
<evidence type="ECO:0008006" key="3">
    <source>
        <dbReference type="Google" id="ProtNLM"/>
    </source>
</evidence>
<proteinExistence type="predicted"/>
<protein>
    <recommendedName>
        <fullName evidence="3">Arrestin-like N-terminal domain-containing protein</fullName>
    </recommendedName>
</protein>
<dbReference type="EMBL" id="CAWUHD010000014">
    <property type="protein sequence ID" value="CAK7214597.1"/>
    <property type="molecule type" value="Genomic_DNA"/>
</dbReference>
<gene>
    <name evidence="1" type="ORF">SEUCBS140593_002235</name>
</gene>
<sequence length="363" mass="39611">MKLSLTVNKPPNGHTFKANEPVEGHVQLQLDENLEAPDVRVILQGIAKITLKPGFDAKAQIGDTHRRLKVRISYSVTAVCRRPGGKKLLRLLLQKNVAACQMINYAPPVIDQLQYSQRLSLPPPSTDDSSDHGLTTSLKLIRSTAWLPASKLGIDVSATGMEAKTTHVPETLPPGCLPPYSPAMTLEVVMPYPPVITPGQPVALGLFLRTPRALLDAVDSQHSGLQLCSLSVRLRRQTQGRIGQSMRADDTAWPMWSVNGTVPIRQEKVDIAWGEGVSREGDQETTNFNRMLMGVPAAAAIHNQAGFYTCFASRVYSIEVSMGVTVAVDRQKSGTPEIQYAKTAMQVMVSEPPPDYEAGPEEE</sequence>
<keyword evidence="2" id="KW-1185">Reference proteome</keyword>
<name>A0ABP0B4Z7_9PEZI</name>
<organism evidence="1 2">
    <name type="scientific">Sporothrix eucalyptigena</name>
    <dbReference type="NCBI Taxonomy" id="1812306"/>
    <lineage>
        <taxon>Eukaryota</taxon>
        <taxon>Fungi</taxon>
        <taxon>Dikarya</taxon>
        <taxon>Ascomycota</taxon>
        <taxon>Pezizomycotina</taxon>
        <taxon>Sordariomycetes</taxon>
        <taxon>Sordariomycetidae</taxon>
        <taxon>Ophiostomatales</taxon>
        <taxon>Ophiostomataceae</taxon>
        <taxon>Sporothrix</taxon>
    </lineage>
</organism>
<evidence type="ECO:0000313" key="1">
    <source>
        <dbReference type="EMBL" id="CAK7214597.1"/>
    </source>
</evidence>
<evidence type="ECO:0000313" key="2">
    <source>
        <dbReference type="Proteomes" id="UP001642482"/>
    </source>
</evidence>
<reference evidence="1 2" key="1">
    <citation type="submission" date="2024-01" db="EMBL/GenBank/DDBJ databases">
        <authorList>
            <person name="Allen C."/>
            <person name="Tagirdzhanova G."/>
        </authorList>
    </citation>
    <scope>NUCLEOTIDE SEQUENCE [LARGE SCALE GENOMIC DNA]</scope>
</reference>
<accession>A0ABP0B4Z7</accession>